<gene>
    <name evidence="1" type="ORF">B0A55_13450</name>
</gene>
<reference evidence="1 2" key="1">
    <citation type="submission" date="2017-03" db="EMBL/GenBank/DDBJ databases">
        <title>Genomes of endolithic fungi from Antarctica.</title>
        <authorList>
            <person name="Coleine C."/>
            <person name="Masonjones S."/>
            <person name="Stajich J.E."/>
        </authorList>
    </citation>
    <scope>NUCLEOTIDE SEQUENCE [LARGE SCALE GENOMIC DNA]</scope>
    <source>
        <strain evidence="1 2">CCFEE 5184</strain>
    </source>
</reference>
<dbReference type="AlphaFoldDB" id="A0A4U0UUC8"/>
<dbReference type="EMBL" id="NAJQ01002673">
    <property type="protein sequence ID" value="TKA39640.1"/>
    <property type="molecule type" value="Genomic_DNA"/>
</dbReference>
<name>A0A4U0UUC8_9PEZI</name>
<keyword evidence="2" id="KW-1185">Reference proteome</keyword>
<sequence>MPNGRVKATSILYPSTVGQNGEEEEENSIVFDGENGTMKVSGGPQSVFAGEIKGLIDFWVEGGRRCRMDAPTIQPKFLKNHNDLGLVAVGFSGGQCKPGVDAAPMALI</sequence>
<feature type="non-terminal residue" evidence="1">
    <location>
        <position position="108"/>
    </location>
</feature>
<dbReference type="STRING" id="329884.A0A4U0UUC8"/>
<evidence type="ECO:0000313" key="1">
    <source>
        <dbReference type="EMBL" id="TKA39640.1"/>
    </source>
</evidence>
<accession>A0A4U0UUC8</accession>
<comment type="caution">
    <text evidence="1">The sequence shown here is derived from an EMBL/GenBank/DDBJ whole genome shotgun (WGS) entry which is preliminary data.</text>
</comment>
<protein>
    <submittedName>
        <fullName evidence="1">Uncharacterized protein</fullName>
    </submittedName>
</protein>
<dbReference type="OrthoDB" id="331602at2759"/>
<evidence type="ECO:0000313" key="2">
    <source>
        <dbReference type="Proteomes" id="UP000309340"/>
    </source>
</evidence>
<dbReference type="Proteomes" id="UP000309340">
    <property type="component" value="Unassembled WGS sequence"/>
</dbReference>
<proteinExistence type="predicted"/>
<organism evidence="1 2">
    <name type="scientific">Friedmanniomyces simplex</name>
    <dbReference type="NCBI Taxonomy" id="329884"/>
    <lineage>
        <taxon>Eukaryota</taxon>
        <taxon>Fungi</taxon>
        <taxon>Dikarya</taxon>
        <taxon>Ascomycota</taxon>
        <taxon>Pezizomycotina</taxon>
        <taxon>Dothideomycetes</taxon>
        <taxon>Dothideomycetidae</taxon>
        <taxon>Mycosphaerellales</taxon>
        <taxon>Teratosphaeriaceae</taxon>
        <taxon>Friedmanniomyces</taxon>
    </lineage>
</organism>